<dbReference type="GO" id="GO:0016787">
    <property type="term" value="F:hydrolase activity"/>
    <property type="evidence" value="ECO:0007669"/>
    <property type="project" value="UniProtKB-KW"/>
</dbReference>
<dbReference type="RefSeq" id="WP_318798305.1">
    <property type="nucleotide sequence ID" value="NZ_JARUJP010000013.1"/>
</dbReference>
<dbReference type="EMBL" id="JARUJP010000013">
    <property type="protein sequence ID" value="MDW8801902.1"/>
    <property type="molecule type" value="Genomic_DNA"/>
</dbReference>
<accession>A0ABU4JUS2</accession>
<dbReference type="PANTHER" id="PTHR43155">
    <property type="entry name" value="CYCLIC DI-GMP PHOSPHODIESTERASE PA4108-RELATED"/>
    <property type="match status" value="1"/>
</dbReference>
<keyword evidence="3" id="KW-1185">Reference proteome</keyword>
<sequence length="354" mass="40603">MRFELVRNLKGNEILAKSLFDGYGRVLLPSGTKLNISYINRIRQSGFYYIYIEDKDLEDIKYDRNIENLKQTTLKRLPNMFHSIIDGNRTKIEESLRVIEELTSYIIEEGDINTNLYEVIKYDNYTYVHSIDTGIMSIFLAKMLNLKISSIKEIGISSILHDIGKIVVPSEIINKKGRFTKEEFEEVKKHPVYGYRILKNAGIKNNNILAGVIEHHERVDGTGYPFGVKGGNINQHAKIISLCDVFTAISADRCYRSRFKPNEAYEYILCNVNTMFDRDIVTKFKENFYIYPLGVCVRLSNGVEGYVVRQNKSLPDRPVVRVNYNSATGERIPYHDINLLSAINVTIDSIVGEG</sequence>
<dbReference type="CDD" id="cd00077">
    <property type="entry name" value="HDc"/>
    <property type="match status" value="1"/>
</dbReference>
<proteinExistence type="predicted"/>
<dbReference type="InterPro" id="IPR003607">
    <property type="entry name" value="HD/PDEase_dom"/>
</dbReference>
<feature type="domain" description="HD-GYP" evidence="1">
    <location>
        <begin position="104"/>
        <end position="300"/>
    </location>
</feature>
<evidence type="ECO:0000313" key="3">
    <source>
        <dbReference type="Proteomes" id="UP001281656"/>
    </source>
</evidence>
<evidence type="ECO:0000259" key="1">
    <source>
        <dbReference type="PROSITE" id="PS51832"/>
    </source>
</evidence>
<dbReference type="PANTHER" id="PTHR43155:SF2">
    <property type="entry name" value="CYCLIC DI-GMP PHOSPHODIESTERASE PA4108"/>
    <property type="match status" value="1"/>
</dbReference>
<evidence type="ECO:0000313" key="2">
    <source>
        <dbReference type="EMBL" id="MDW8801902.1"/>
    </source>
</evidence>
<dbReference type="PROSITE" id="PS51996">
    <property type="entry name" value="TR_MART"/>
    <property type="match status" value="1"/>
</dbReference>
<keyword evidence="2" id="KW-0378">Hydrolase</keyword>
<comment type="caution">
    <text evidence="2">The sequence shown here is derived from an EMBL/GenBank/DDBJ whole genome shotgun (WGS) entry which is preliminary data.</text>
</comment>
<organism evidence="2 3">
    <name type="scientific">Clostridium tanneri</name>
    <dbReference type="NCBI Taxonomy" id="3037988"/>
    <lineage>
        <taxon>Bacteria</taxon>
        <taxon>Bacillati</taxon>
        <taxon>Bacillota</taxon>
        <taxon>Clostridia</taxon>
        <taxon>Eubacteriales</taxon>
        <taxon>Clostridiaceae</taxon>
        <taxon>Clostridium</taxon>
    </lineage>
</organism>
<dbReference type="SUPFAM" id="SSF109604">
    <property type="entry name" value="HD-domain/PDEase-like"/>
    <property type="match status" value="1"/>
</dbReference>
<dbReference type="Gene3D" id="1.10.3210.10">
    <property type="entry name" value="Hypothetical protein af1432"/>
    <property type="match status" value="1"/>
</dbReference>
<dbReference type="InterPro" id="IPR037522">
    <property type="entry name" value="HD_GYP_dom"/>
</dbReference>
<protein>
    <submittedName>
        <fullName evidence="2">HD-GYP domain-containing protein</fullName>
        <ecNumber evidence="2">3.1.4.-</ecNumber>
    </submittedName>
</protein>
<dbReference type="Proteomes" id="UP001281656">
    <property type="component" value="Unassembled WGS sequence"/>
</dbReference>
<dbReference type="Pfam" id="PF13487">
    <property type="entry name" value="HD_5"/>
    <property type="match status" value="1"/>
</dbReference>
<dbReference type="SMART" id="SM00471">
    <property type="entry name" value="HDc"/>
    <property type="match status" value="1"/>
</dbReference>
<dbReference type="PROSITE" id="PS51832">
    <property type="entry name" value="HD_GYP"/>
    <property type="match status" value="1"/>
</dbReference>
<reference evidence="2 3" key="1">
    <citation type="submission" date="2023-04" db="EMBL/GenBank/DDBJ databases">
        <title>Clostridium tannerae sp. nov., isolated from the fecal material of an alpaca.</title>
        <authorList>
            <person name="Miller S."/>
            <person name="Hendry M."/>
            <person name="King J."/>
            <person name="Sankaranarayanan K."/>
            <person name="Lawson P.A."/>
        </authorList>
    </citation>
    <scope>NUCLEOTIDE SEQUENCE [LARGE SCALE GENOMIC DNA]</scope>
    <source>
        <strain evidence="2 3">A1-XYC3</strain>
    </source>
</reference>
<gene>
    <name evidence="2" type="ORF">P8V03_12165</name>
</gene>
<dbReference type="EC" id="3.1.4.-" evidence="2"/>
<name>A0ABU4JUS2_9CLOT</name>